<evidence type="ECO:0000256" key="2">
    <source>
        <dbReference type="ARBA" id="ARBA00008779"/>
    </source>
</evidence>
<gene>
    <name evidence="10" type="ordered locus">Plabr_0659</name>
</gene>
<dbReference type="InterPro" id="IPR050738">
    <property type="entry name" value="Sulfatase"/>
</dbReference>
<dbReference type="Gene3D" id="3.30.1120.10">
    <property type="match status" value="1"/>
</dbReference>
<evidence type="ECO:0000259" key="9">
    <source>
        <dbReference type="Pfam" id="PF00884"/>
    </source>
</evidence>
<dbReference type="PANTHER" id="PTHR42693:SF33">
    <property type="entry name" value="ARYLSULFATASE"/>
    <property type="match status" value="1"/>
</dbReference>
<keyword evidence="6" id="KW-0106">Calcium</keyword>
<dbReference type="Proteomes" id="UP000006860">
    <property type="component" value="Chromosome"/>
</dbReference>
<evidence type="ECO:0000313" key="11">
    <source>
        <dbReference type="Proteomes" id="UP000006860"/>
    </source>
</evidence>
<accession>F0SFZ7</accession>
<organism evidence="10 11">
    <name type="scientific">Rubinisphaera brasiliensis (strain ATCC 49424 / DSM 5305 / JCM 21570 / IAM 15109 / NBRC 103401 / IFAM 1448)</name>
    <name type="common">Planctomyces brasiliensis</name>
    <dbReference type="NCBI Taxonomy" id="756272"/>
    <lineage>
        <taxon>Bacteria</taxon>
        <taxon>Pseudomonadati</taxon>
        <taxon>Planctomycetota</taxon>
        <taxon>Planctomycetia</taxon>
        <taxon>Planctomycetales</taxon>
        <taxon>Planctomycetaceae</taxon>
        <taxon>Rubinisphaera</taxon>
    </lineage>
</organism>
<dbReference type="KEGG" id="pbs:Plabr_0659"/>
<evidence type="ECO:0000256" key="7">
    <source>
        <dbReference type="ARBA" id="ARBA00023180"/>
    </source>
</evidence>
<reference evidence="11" key="1">
    <citation type="submission" date="2011-02" db="EMBL/GenBank/DDBJ databases">
        <title>The complete genome of Planctomyces brasiliensis DSM 5305.</title>
        <authorList>
            <person name="Lucas S."/>
            <person name="Copeland A."/>
            <person name="Lapidus A."/>
            <person name="Bruce D."/>
            <person name="Goodwin L."/>
            <person name="Pitluck S."/>
            <person name="Kyrpides N."/>
            <person name="Mavromatis K."/>
            <person name="Pagani I."/>
            <person name="Ivanova N."/>
            <person name="Ovchinnikova G."/>
            <person name="Lu M."/>
            <person name="Detter J.C."/>
            <person name="Han C."/>
            <person name="Land M."/>
            <person name="Hauser L."/>
            <person name="Markowitz V."/>
            <person name="Cheng J.-F."/>
            <person name="Hugenholtz P."/>
            <person name="Woyke T."/>
            <person name="Wu D."/>
            <person name="Tindall B."/>
            <person name="Pomrenke H.G."/>
            <person name="Brambilla E."/>
            <person name="Klenk H.-P."/>
            <person name="Eisen J.A."/>
        </authorList>
    </citation>
    <scope>NUCLEOTIDE SEQUENCE [LARGE SCALE GENOMIC DNA]</scope>
    <source>
        <strain evidence="11">ATCC 49424 / DSM 5305 / JCM 21570 / NBRC 103401 / IFAM 1448</strain>
    </source>
</reference>
<evidence type="ECO:0000256" key="3">
    <source>
        <dbReference type="ARBA" id="ARBA00022723"/>
    </source>
</evidence>
<dbReference type="GO" id="GO:0046872">
    <property type="term" value="F:metal ion binding"/>
    <property type="evidence" value="ECO:0007669"/>
    <property type="project" value="UniProtKB-KW"/>
</dbReference>
<dbReference type="EMBL" id="CP002546">
    <property type="protein sequence ID" value="ADY58286.1"/>
    <property type="molecule type" value="Genomic_DNA"/>
</dbReference>
<dbReference type="InterPro" id="IPR024607">
    <property type="entry name" value="Sulfatase_CS"/>
</dbReference>
<evidence type="ECO:0000256" key="4">
    <source>
        <dbReference type="ARBA" id="ARBA00022729"/>
    </source>
</evidence>
<dbReference type="PROSITE" id="PS00149">
    <property type="entry name" value="SULFATASE_2"/>
    <property type="match status" value="1"/>
</dbReference>
<keyword evidence="11" id="KW-1185">Reference proteome</keyword>
<evidence type="ECO:0000256" key="5">
    <source>
        <dbReference type="ARBA" id="ARBA00022801"/>
    </source>
</evidence>
<dbReference type="InterPro" id="IPR000917">
    <property type="entry name" value="Sulfatase_N"/>
</dbReference>
<dbReference type="CDD" id="cd16026">
    <property type="entry name" value="GALNS_like"/>
    <property type="match status" value="1"/>
</dbReference>
<evidence type="ECO:0000256" key="1">
    <source>
        <dbReference type="ARBA" id="ARBA00001913"/>
    </source>
</evidence>
<feature type="domain" description="Sulfatase N-terminal" evidence="9">
    <location>
        <begin position="30"/>
        <end position="356"/>
    </location>
</feature>
<name>F0SFZ7_RUBBR</name>
<dbReference type="RefSeq" id="WP_013627029.1">
    <property type="nucleotide sequence ID" value="NC_015174.1"/>
</dbReference>
<dbReference type="Gene3D" id="3.40.720.10">
    <property type="entry name" value="Alkaline Phosphatase, subunit A"/>
    <property type="match status" value="1"/>
</dbReference>
<dbReference type="GO" id="GO:0004098">
    <property type="term" value="F:cerebroside-sulfatase activity"/>
    <property type="evidence" value="ECO:0007669"/>
    <property type="project" value="UniProtKB-EC"/>
</dbReference>
<keyword evidence="5 10" id="KW-0378">Hydrolase</keyword>
<dbReference type="STRING" id="756272.Plabr_0659"/>
<dbReference type="HOGENOM" id="CLU_006332_10_4_0"/>
<evidence type="ECO:0000256" key="6">
    <source>
        <dbReference type="ARBA" id="ARBA00022837"/>
    </source>
</evidence>
<sequence>MTRLLTCLAFGLLFCNLPGDGQAAEKSTPPNFVVIFCDDLGYGDLGCFGHPSISTPQLDQMADEGQRWTQFYVGASVCTPSRAALLTGRLPIRNGMMSAKRRVLFPDSKGGLPAQELTIAELLKKNGYATAAIGKWHLGHRSEFLPTEHGFDSYWGIPYSNDMDREKGHPNYRQKAAEDPHYFSPIEQYQVPIIDNKEVVERPANQHTITKRYTEKAIEFIKGNREQPFFLYLAHNLPHIPLYASDSFLETSPRGIYGDVVTEIDHGVGQILDTLKETGLAENTLVVFTSDNGPWLLFDTHGGSAGLLREGKGATFEGGMRVPTVMWWPGTLEPKVQTELGTTMDLLPTFCSLAGVGIPEDRVLDGHDLSSLLKGETTESPRQDVFYWRSEQLYAVRSGPWKAHFITEGCYGIGPKKKVHESPELYQVEQDPSEKYNVAARHPEIVNRLVELAEKHKATIEPVENQLTK</sequence>
<dbReference type="eggNOG" id="COG3119">
    <property type="taxonomic scope" value="Bacteria"/>
</dbReference>
<evidence type="ECO:0000313" key="10">
    <source>
        <dbReference type="EMBL" id="ADY58286.1"/>
    </source>
</evidence>
<dbReference type="GO" id="GO:0004065">
    <property type="term" value="F:arylsulfatase activity"/>
    <property type="evidence" value="ECO:0007669"/>
    <property type="project" value="TreeGrafter"/>
</dbReference>
<dbReference type="PANTHER" id="PTHR42693">
    <property type="entry name" value="ARYLSULFATASE FAMILY MEMBER"/>
    <property type="match status" value="1"/>
</dbReference>
<dbReference type="PROSITE" id="PS00523">
    <property type="entry name" value="SULFATASE_1"/>
    <property type="match status" value="1"/>
</dbReference>
<dbReference type="EC" id="3.1.6.8" evidence="10"/>
<evidence type="ECO:0000256" key="8">
    <source>
        <dbReference type="SAM" id="SignalP"/>
    </source>
</evidence>
<dbReference type="Pfam" id="PF00884">
    <property type="entry name" value="Sulfatase"/>
    <property type="match status" value="1"/>
</dbReference>
<keyword evidence="4 8" id="KW-0732">Signal</keyword>
<feature type="chain" id="PRO_5003256199" evidence="8">
    <location>
        <begin position="24"/>
        <end position="469"/>
    </location>
</feature>
<keyword evidence="7" id="KW-0325">Glycoprotein</keyword>
<keyword evidence="3" id="KW-0479">Metal-binding</keyword>
<proteinExistence type="inferred from homology"/>
<dbReference type="SUPFAM" id="SSF53649">
    <property type="entry name" value="Alkaline phosphatase-like"/>
    <property type="match status" value="1"/>
</dbReference>
<comment type="cofactor">
    <cofactor evidence="1">
        <name>Ca(2+)</name>
        <dbReference type="ChEBI" id="CHEBI:29108"/>
    </cofactor>
</comment>
<dbReference type="Pfam" id="PF14707">
    <property type="entry name" value="Sulfatase_C"/>
    <property type="match status" value="1"/>
</dbReference>
<comment type="similarity">
    <text evidence="2">Belongs to the sulfatase family.</text>
</comment>
<dbReference type="InterPro" id="IPR017850">
    <property type="entry name" value="Alkaline_phosphatase_core_sf"/>
</dbReference>
<feature type="signal peptide" evidence="8">
    <location>
        <begin position="1"/>
        <end position="23"/>
    </location>
</feature>
<dbReference type="OrthoDB" id="9783154at2"/>
<dbReference type="AlphaFoldDB" id="F0SFZ7"/>
<protein>
    <submittedName>
        <fullName evidence="10">Cerebroside-sulfatase</fullName>
        <ecNumber evidence="10">3.1.6.8</ecNumber>
    </submittedName>
</protein>
<dbReference type="FunFam" id="3.40.720.10:FF:000023">
    <property type="entry name" value="Arylsulfatase A"/>
    <property type="match status" value="1"/>
</dbReference>